<feature type="region of interest" description="Disordered" evidence="1">
    <location>
        <begin position="149"/>
        <end position="180"/>
    </location>
</feature>
<name>A0A5J4WWI0_9EUKA</name>
<organism evidence="3 4">
    <name type="scientific">Streblomastix strix</name>
    <dbReference type="NCBI Taxonomy" id="222440"/>
    <lineage>
        <taxon>Eukaryota</taxon>
        <taxon>Metamonada</taxon>
        <taxon>Preaxostyla</taxon>
        <taxon>Oxymonadida</taxon>
        <taxon>Streblomastigidae</taxon>
        <taxon>Streblomastix</taxon>
    </lineage>
</organism>
<proteinExistence type="predicted"/>
<sequence>MPRYVLNSERRNRKSPLYNKQNYEESKNQPYKGIKLNFEFLIGYLWEALVLDIPNAFSCIIVAIQLLFLIFWLPDQPPILDFLIVFVIGVIGFLMIVMTNLEDEEEEEQQEEEKENEKKEDEQRIEEERKQQEEQIIKERELEEYIKKEMDEKQRREDKQKYKEEEERKRLAEEQELIVI</sequence>
<accession>A0A5J4WWI0</accession>
<feature type="compositionally biased region" description="Acidic residues" evidence="1">
    <location>
        <begin position="105"/>
        <end position="114"/>
    </location>
</feature>
<dbReference type="Proteomes" id="UP000324800">
    <property type="component" value="Unassembled WGS sequence"/>
</dbReference>
<protein>
    <submittedName>
        <fullName evidence="3">Uncharacterized protein</fullName>
    </submittedName>
</protein>
<feature type="region of interest" description="Disordered" evidence="1">
    <location>
        <begin position="105"/>
        <end position="134"/>
    </location>
</feature>
<feature type="compositionally biased region" description="Basic and acidic residues" evidence="1">
    <location>
        <begin position="115"/>
        <end position="134"/>
    </location>
</feature>
<dbReference type="EMBL" id="SNRW01000786">
    <property type="protein sequence ID" value="KAA6399270.1"/>
    <property type="molecule type" value="Genomic_DNA"/>
</dbReference>
<keyword evidence="2" id="KW-1133">Transmembrane helix</keyword>
<evidence type="ECO:0000313" key="4">
    <source>
        <dbReference type="Proteomes" id="UP000324800"/>
    </source>
</evidence>
<dbReference type="AlphaFoldDB" id="A0A5J4WWI0"/>
<evidence type="ECO:0000313" key="3">
    <source>
        <dbReference type="EMBL" id="KAA6399270.1"/>
    </source>
</evidence>
<feature type="transmembrane region" description="Helical" evidence="2">
    <location>
        <begin position="80"/>
        <end position="101"/>
    </location>
</feature>
<feature type="compositionally biased region" description="Basic and acidic residues" evidence="1">
    <location>
        <begin position="149"/>
        <end position="173"/>
    </location>
</feature>
<gene>
    <name evidence="3" type="ORF">EZS28_005207</name>
</gene>
<evidence type="ECO:0000256" key="1">
    <source>
        <dbReference type="SAM" id="MobiDB-lite"/>
    </source>
</evidence>
<evidence type="ECO:0000256" key="2">
    <source>
        <dbReference type="SAM" id="Phobius"/>
    </source>
</evidence>
<reference evidence="3 4" key="1">
    <citation type="submission" date="2019-03" db="EMBL/GenBank/DDBJ databases">
        <title>Single cell metagenomics reveals metabolic interactions within the superorganism composed of flagellate Streblomastix strix and complex community of Bacteroidetes bacteria on its surface.</title>
        <authorList>
            <person name="Treitli S.C."/>
            <person name="Kolisko M."/>
            <person name="Husnik F."/>
            <person name="Keeling P."/>
            <person name="Hampl V."/>
        </authorList>
    </citation>
    <scope>NUCLEOTIDE SEQUENCE [LARGE SCALE GENOMIC DNA]</scope>
    <source>
        <strain evidence="3">ST1C</strain>
    </source>
</reference>
<keyword evidence="2" id="KW-0472">Membrane</keyword>
<feature type="transmembrane region" description="Helical" evidence="2">
    <location>
        <begin position="53"/>
        <end position="73"/>
    </location>
</feature>
<comment type="caution">
    <text evidence="3">The sequence shown here is derived from an EMBL/GenBank/DDBJ whole genome shotgun (WGS) entry which is preliminary data.</text>
</comment>
<keyword evidence="2" id="KW-0812">Transmembrane</keyword>